<sequence>MLARRHLYASTKSFLIVAVRFALRTWQNHFMSRCAVEKFATLPRPRSDPGSGREGFKDDVPMTQTFDIEALIKLRKQTRAISDALKVQASDYLSTLALLIRPQTFFGEYLQGAQRSSGRETQHHFKELKELYDRIASAEPFKLVNELEVPLNLISTTPELFPLEYDMVLSQSGQTIRITSPVRWVVGFNSFDLAQFRKVIKDPNRSSAELYRYVVHYLVLFYCLSKSPGMSRLFEGLRFPVSFERLKDFGDLPFCVISSPVRSELPDESVIRNSTQIAGNTSFEELVGHENILEMNDEIRQRLLLTIEGL</sequence>
<comment type="caution">
    <text evidence="1">The sequence shown here is derived from an EMBL/GenBank/DDBJ whole genome shotgun (WGS) entry which is preliminary data.</text>
</comment>
<dbReference type="Proteomes" id="UP000279057">
    <property type="component" value="Unassembled WGS sequence"/>
</dbReference>
<evidence type="ECO:0000313" key="2">
    <source>
        <dbReference type="Proteomes" id="UP000279057"/>
    </source>
</evidence>
<reference evidence="1 2" key="1">
    <citation type="submission" date="2018-08" db="EMBL/GenBank/DDBJ databases">
        <title>Recombination of ecologically and evolutionarily significant loci maintains genetic cohesion in the Pseudomonas syringae species complex.</title>
        <authorList>
            <person name="Dillon M."/>
            <person name="Thakur S."/>
            <person name="Almeida R.N.D."/>
            <person name="Weir B.S."/>
            <person name="Guttman D.S."/>
        </authorList>
    </citation>
    <scope>NUCLEOTIDE SEQUENCE [LARGE SCALE GENOMIC DNA]</scope>
    <source>
        <strain evidence="1 2">ICMP 4332</strain>
    </source>
</reference>
<organism evidence="1 2">
    <name type="scientific">Pseudomonas savastanoi pv. glycinea</name>
    <name type="common">Pseudomonas syringae pv. glycinea</name>
    <dbReference type="NCBI Taxonomy" id="318"/>
    <lineage>
        <taxon>Bacteria</taxon>
        <taxon>Pseudomonadati</taxon>
        <taxon>Pseudomonadota</taxon>
        <taxon>Gammaproteobacteria</taxon>
        <taxon>Pseudomonadales</taxon>
        <taxon>Pseudomonadaceae</taxon>
        <taxon>Pseudomonas</taxon>
    </lineage>
</organism>
<protein>
    <submittedName>
        <fullName evidence="1">Uncharacterized protein</fullName>
    </submittedName>
</protein>
<name>A0A3M3FMI1_PSESG</name>
<accession>A0A3M3FMI1</accession>
<gene>
    <name evidence="1" type="ORF">ALQ74_05201</name>
</gene>
<evidence type="ECO:0000313" key="1">
    <source>
        <dbReference type="EMBL" id="RMM63085.1"/>
    </source>
</evidence>
<dbReference type="AlphaFoldDB" id="A0A3M3FMI1"/>
<proteinExistence type="predicted"/>
<dbReference type="EMBL" id="RBOM01000174">
    <property type="protein sequence ID" value="RMM63085.1"/>
    <property type="molecule type" value="Genomic_DNA"/>
</dbReference>